<evidence type="ECO:0000256" key="1">
    <source>
        <dbReference type="SAM" id="MobiDB-lite"/>
    </source>
</evidence>
<organism evidence="2 3">
    <name type="scientific">Geranomyces variabilis</name>
    <dbReference type="NCBI Taxonomy" id="109894"/>
    <lineage>
        <taxon>Eukaryota</taxon>
        <taxon>Fungi</taxon>
        <taxon>Fungi incertae sedis</taxon>
        <taxon>Chytridiomycota</taxon>
        <taxon>Chytridiomycota incertae sedis</taxon>
        <taxon>Chytridiomycetes</taxon>
        <taxon>Spizellomycetales</taxon>
        <taxon>Powellomycetaceae</taxon>
        <taxon>Geranomyces</taxon>
    </lineage>
</organism>
<dbReference type="AlphaFoldDB" id="A0AAD5XI61"/>
<dbReference type="Gene3D" id="1.20.930.20">
    <property type="entry name" value="Adaptor protein Cbl, N-terminal domain"/>
    <property type="match status" value="1"/>
</dbReference>
<name>A0AAD5XI61_9FUNG</name>
<keyword evidence="3" id="KW-1185">Reference proteome</keyword>
<proteinExistence type="predicted"/>
<feature type="region of interest" description="Disordered" evidence="1">
    <location>
        <begin position="1"/>
        <end position="63"/>
    </location>
</feature>
<evidence type="ECO:0000313" key="3">
    <source>
        <dbReference type="Proteomes" id="UP001212152"/>
    </source>
</evidence>
<dbReference type="InterPro" id="IPR059179">
    <property type="entry name" value="MLKL-like_MCAfunc"/>
</dbReference>
<dbReference type="CDD" id="cd21037">
    <property type="entry name" value="MLKL_NTD"/>
    <property type="match status" value="1"/>
</dbReference>
<feature type="compositionally biased region" description="Low complexity" evidence="1">
    <location>
        <begin position="1"/>
        <end position="10"/>
    </location>
</feature>
<dbReference type="Proteomes" id="UP001212152">
    <property type="component" value="Unassembled WGS sequence"/>
</dbReference>
<dbReference type="InterPro" id="IPR036537">
    <property type="entry name" value="Adaptor_Cbl_N_dom_sf"/>
</dbReference>
<gene>
    <name evidence="2" type="ORF">HDU87_001424</name>
</gene>
<protein>
    <submittedName>
        <fullName evidence="2">Uncharacterized protein</fullName>
    </submittedName>
</protein>
<evidence type="ECO:0000313" key="2">
    <source>
        <dbReference type="EMBL" id="KAJ3167831.1"/>
    </source>
</evidence>
<comment type="caution">
    <text evidence="2">The sequence shown here is derived from an EMBL/GenBank/DDBJ whole genome shotgun (WGS) entry which is preliminary data.</text>
</comment>
<reference evidence="2" key="1">
    <citation type="submission" date="2020-05" db="EMBL/GenBank/DDBJ databases">
        <title>Phylogenomic resolution of chytrid fungi.</title>
        <authorList>
            <person name="Stajich J.E."/>
            <person name="Amses K."/>
            <person name="Simmons R."/>
            <person name="Seto K."/>
            <person name="Myers J."/>
            <person name="Bonds A."/>
            <person name="Quandt C.A."/>
            <person name="Barry K."/>
            <person name="Liu P."/>
            <person name="Grigoriev I."/>
            <person name="Longcore J.E."/>
            <person name="James T.Y."/>
        </authorList>
    </citation>
    <scope>NUCLEOTIDE SEQUENCE</scope>
    <source>
        <strain evidence="2">JEL0379</strain>
    </source>
</reference>
<dbReference type="GO" id="GO:0007166">
    <property type="term" value="P:cell surface receptor signaling pathway"/>
    <property type="evidence" value="ECO:0007669"/>
    <property type="project" value="InterPro"/>
</dbReference>
<dbReference type="EMBL" id="JADGJQ010000130">
    <property type="protein sequence ID" value="KAJ3167831.1"/>
    <property type="molecule type" value="Genomic_DNA"/>
</dbReference>
<accession>A0AAD5XI61</accession>
<sequence length="1075" mass="118382">MAPFKPFKLFKFSKKPDGNKPDGSSSSEPLPPTPQNEVNCDGKGATAANTTHGDLAAGVSRPPSRSSLRIAVDSITPANSSTEMVITTVIGGYSTVADTASTYYGHLQTAENVVGKVSTGLTQISGSNIDILQTMHDGVTTLAAHSPAVDHLLAAVSSIMRVGSTVPFIAPIFTTLDYLVKMEQQVHQTDAKCEDLVERVAFLADLVVNLATVQLAAQVETVAARIETTLKDCVVLIKAYRAQGSIVRRINIGNAAKFSDLALAIKDRTTDLTTVLSVEQYIRDKLNNTHIPVDDQDAKARRFLEQPGRRQIAPGYQSSEELQSFAAAIGEAITDANLKGLHTSLDDLIESSRKQLEDLKVSIAESIETALLAKDRLEVQREKAPILDCVQCGNTYQEWMQEDVLTDGLTESGHCRFHVLPGGKCCGGKPCHRARHSKTHHQRFPYAAHRLWAQTLFATHKKHLVTLLMAPMTPGFDDEERSDSNLPDVADELFDALHEVLINIALMPNEPAAGIDAKYRLAVAMDIQTDSERSAPEKPYIFRFYTPDELADDLVSSDITDAKTHRRVRILEIGVCKLVIREGPIVGSNGRRTFQLDSFLTPFWAPRPLHSHFILDYLTLECIESSEAERYAFAQIEDMGEEDIYEAYPKSIVELEQHRTRAYAEEFKLPMYPAIKGRYVRHPSNLTETSRRHPHNGIHVTFEVDAPDWYVAEPRTPSSPPHRIAVGVTKVSGRHVRLDGNDSLFISDGQHYEKESLLVRFALADDGSDVLEPTGNLWYHELLYPQGSQAGQTTLEALLEPLTENNGNNPFPRTRVLFDAQGYTLTLRDLGVAPPPSDGGVDKNAESLFRYEVEVAATIPWMDGRWRRSLMYDISLRLQGTVVVLEDPTERLPSTDLVPSVLLSSNDEKVGAVDTGGYRMQVTESQLVTARPPSPIVSTPLHTHQEYVTAVRAVVKRESNSQIQTSTVHYDTVEIRTATAIVAAADKASSNSCCETLRARIDVLEQCLAQERGLVSLNAVVREGLPKQDAGAAELVASVGRLLELQEKGMQELMKLSEQVLVMERAGRGVAPAAE</sequence>